<organism evidence="4 5">
    <name type="scientific">Blastochloris tepida</name>
    <dbReference type="NCBI Taxonomy" id="2233851"/>
    <lineage>
        <taxon>Bacteria</taxon>
        <taxon>Pseudomonadati</taxon>
        <taxon>Pseudomonadota</taxon>
        <taxon>Alphaproteobacteria</taxon>
        <taxon>Hyphomicrobiales</taxon>
        <taxon>Blastochloridaceae</taxon>
        <taxon>Blastochloris</taxon>
    </lineage>
</organism>
<evidence type="ECO:0000256" key="2">
    <source>
        <dbReference type="ARBA" id="ARBA00023315"/>
    </source>
</evidence>
<keyword evidence="2" id="KW-0012">Acyltransferase</keyword>
<dbReference type="Pfam" id="PF13673">
    <property type="entry name" value="Acetyltransf_10"/>
    <property type="match status" value="1"/>
</dbReference>
<reference evidence="4 5" key="1">
    <citation type="submission" date="2018-08" db="EMBL/GenBank/DDBJ databases">
        <title>Complete genome sequencing of Blastochloris tepida GI.</title>
        <authorList>
            <person name="Tsukatani Y."/>
            <person name="Mori H."/>
        </authorList>
    </citation>
    <scope>NUCLEOTIDE SEQUENCE [LARGE SCALE GENOMIC DNA]</scope>
    <source>
        <strain evidence="4 5">GI</strain>
    </source>
</reference>
<feature type="domain" description="N-acetyltransferase" evidence="3">
    <location>
        <begin position="40"/>
        <end position="175"/>
    </location>
</feature>
<dbReference type="CDD" id="cd04301">
    <property type="entry name" value="NAT_SF"/>
    <property type="match status" value="1"/>
</dbReference>
<dbReference type="KEGG" id="blag:BLTE_00090"/>
<keyword evidence="5" id="KW-1185">Reference proteome</keyword>
<dbReference type="AlphaFoldDB" id="A0A348FVJ1"/>
<gene>
    <name evidence="4" type="ORF">BLTE_00090</name>
</gene>
<name>A0A348FVJ1_9HYPH</name>
<accession>A0A348FVJ1</accession>
<protein>
    <recommendedName>
        <fullName evidence="3">N-acetyltransferase domain-containing protein</fullName>
    </recommendedName>
</protein>
<dbReference type="SUPFAM" id="SSF55729">
    <property type="entry name" value="Acyl-CoA N-acyltransferases (Nat)"/>
    <property type="match status" value="1"/>
</dbReference>
<sequence length="175" mass="19122">MPRPDTVAEAGQAQAAGAGTGVELGQETMVRTGEVTDDQITVRKLEPAEWRAAFPVMAALRTHLTAEEFLERVERQAYSGYQLVGAFADGRLLGVLGMRPVHTLARGPHLHVDDLVVADEERRADVGRLLMDHVEQDAQARGMGAVFLDARAEAVPFYKALGFNLHHAPSMRKLL</sequence>
<dbReference type="PROSITE" id="PS51186">
    <property type="entry name" value="GNAT"/>
    <property type="match status" value="1"/>
</dbReference>
<dbReference type="EMBL" id="AP018907">
    <property type="protein sequence ID" value="BBF91324.1"/>
    <property type="molecule type" value="Genomic_DNA"/>
</dbReference>
<keyword evidence="1" id="KW-0808">Transferase</keyword>
<evidence type="ECO:0000313" key="4">
    <source>
        <dbReference type="EMBL" id="BBF91324.1"/>
    </source>
</evidence>
<dbReference type="Gene3D" id="3.40.630.30">
    <property type="match status" value="1"/>
</dbReference>
<evidence type="ECO:0000256" key="1">
    <source>
        <dbReference type="ARBA" id="ARBA00022679"/>
    </source>
</evidence>
<dbReference type="PANTHER" id="PTHR43877">
    <property type="entry name" value="AMINOALKYLPHOSPHONATE N-ACETYLTRANSFERASE-RELATED-RELATED"/>
    <property type="match status" value="1"/>
</dbReference>
<proteinExistence type="predicted"/>
<dbReference type="InterPro" id="IPR016181">
    <property type="entry name" value="Acyl_CoA_acyltransferase"/>
</dbReference>
<dbReference type="InterPro" id="IPR050832">
    <property type="entry name" value="Bact_Acetyltransf"/>
</dbReference>
<evidence type="ECO:0000259" key="3">
    <source>
        <dbReference type="PROSITE" id="PS51186"/>
    </source>
</evidence>
<dbReference type="GO" id="GO:0016747">
    <property type="term" value="F:acyltransferase activity, transferring groups other than amino-acyl groups"/>
    <property type="evidence" value="ECO:0007669"/>
    <property type="project" value="InterPro"/>
</dbReference>
<dbReference type="Proteomes" id="UP000266934">
    <property type="component" value="Chromosome"/>
</dbReference>
<evidence type="ECO:0000313" key="5">
    <source>
        <dbReference type="Proteomes" id="UP000266934"/>
    </source>
</evidence>
<dbReference type="InterPro" id="IPR000182">
    <property type="entry name" value="GNAT_dom"/>
</dbReference>